<name>K7FJ68_PELSI</name>
<keyword evidence="6" id="KW-0675">Receptor</keyword>
<keyword evidence="7" id="KW-0325">Glycoprotein</keyword>
<dbReference type="AlphaFoldDB" id="K7FJ68"/>
<comment type="subcellular location">
    <subcellularLocation>
        <location evidence="1">Membrane</location>
        <topology evidence="1">Single-pass type I membrane protein</topology>
    </subcellularLocation>
</comment>
<dbReference type="Proteomes" id="UP000007267">
    <property type="component" value="Unassembled WGS sequence"/>
</dbReference>
<accession>K7FJ68</accession>
<evidence type="ECO:0000256" key="4">
    <source>
        <dbReference type="ARBA" id="ARBA00022989"/>
    </source>
</evidence>
<dbReference type="eggNOG" id="ENOG502QZNV">
    <property type="taxonomic scope" value="Eukaryota"/>
</dbReference>
<dbReference type="Gene3D" id="2.60.40.10">
    <property type="entry name" value="Immunoglobulins"/>
    <property type="match status" value="2"/>
</dbReference>
<sequence>MLQLMHQACFCLALTWYKMISVCLANGHPSITASIMAPSDLHIVKNDFGVILSWNSNITEEMETYSVKYVLMCKFDTAKEILERLQENKRIIRLGLHSGFYAKVKTQLLSKETEDVIKESNWTEFVYKAPPVYIQNLSCIIYNLFNFNCTWDIKTEAPEDAQYFLSYRYSGKEFQCQLYLINAKHKNIGCHMKEVYFNSSNPIRLNINVRVRSNSSENRSYYKRFTPRRLEKLNPPINVSLSLEDRSIKINWRKKLF</sequence>
<reference evidence="10" key="4">
    <citation type="submission" date="2025-09" db="UniProtKB">
        <authorList>
            <consortium name="Ensembl"/>
        </authorList>
    </citation>
    <scope>IDENTIFICATION</scope>
</reference>
<evidence type="ECO:0000256" key="6">
    <source>
        <dbReference type="ARBA" id="ARBA00023170"/>
    </source>
</evidence>
<evidence type="ECO:0000256" key="3">
    <source>
        <dbReference type="ARBA" id="ARBA00022729"/>
    </source>
</evidence>
<dbReference type="PANTHER" id="PTHR23037:SF46">
    <property type="entry name" value="INTERLEUKIN 5 RECEPTOR SUBUNIT ALPHA"/>
    <property type="match status" value="1"/>
</dbReference>
<dbReference type="OrthoDB" id="9890439at2759"/>
<dbReference type="EMBL" id="AGCU01170793">
    <property type="status" value="NOT_ANNOTATED_CDS"/>
    <property type="molecule type" value="Genomic_DNA"/>
</dbReference>
<evidence type="ECO:0000256" key="1">
    <source>
        <dbReference type="ARBA" id="ARBA00004479"/>
    </source>
</evidence>
<dbReference type="GeneID" id="102457584"/>
<evidence type="ECO:0000259" key="9">
    <source>
        <dbReference type="Pfam" id="PF09240"/>
    </source>
</evidence>
<reference evidence="11" key="2">
    <citation type="journal article" date="2013" name="Nat. Genet.">
        <title>The draft genomes of soft-shell turtle and green sea turtle yield insights into the development and evolution of the turtle-specific body plan.</title>
        <authorList>
            <person name="Wang Z."/>
            <person name="Pascual-Anaya J."/>
            <person name="Zadissa A."/>
            <person name="Li W."/>
            <person name="Niimura Y."/>
            <person name="Huang Z."/>
            <person name="Li C."/>
            <person name="White S."/>
            <person name="Xiong Z."/>
            <person name="Fang D."/>
            <person name="Wang B."/>
            <person name="Ming Y."/>
            <person name="Chen Y."/>
            <person name="Zheng Y."/>
            <person name="Kuraku S."/>
            <person name="Pignatelli M."/>
            <person name="Herrero J."/>
            <person name="Beal K."/>
            <person name="Nozawa M."/>
            <person name="Li Q."/>
            <person name="Wang J."/>
            <person name="Zhang H."/>
            <person name="Yu L."/>
            <person name="Shigenobu S."/>
            <person name="Wang J."/>
            <person name="Liu J."/>
            <person name="Flicek P."/>
            <person name="Searle S."/>
            <person name="Wang J."/>
            <person name="Kuratani S."/>
            <person name="Yin Y."/>
            <person name="Aken B."/>
            <person name="Zhang G."/>
            <person name="Irie N."/>
        </authorList>
    </citation>
    <scope>NUCLEOTIDE SEQUENCE [LARGE SCALE GENOMIC DNA]</scope>
    <source>
        <strain evidence="11">Daiwa-1</strain>
    </source>
</reference>
<keyword evidence="11" id="KW-1185">Reference proteome</keyword>
<dbReference type="HOGENOM" id="CLU_039945_2_0_1"/>
<feature type="signal peptide" evidence="8">
    <location>
        <begin position="1"/>
        <end position="25"/>
    </location>
</feature>
<proteinExistence type="predicted"/>
<reference evidence="10" key="3">
    <citation type="submission" date="2025-08" db="UniProtKB">
        <authorList>
            <consortium name="Ensembl"/>
        </authorList>
    </citation>
    <scope>IDENTIFICATION</scope>
</reference>
<dbReference type="PANTHER" id="PTHR23037">
    <property type="entry name" value="CYTOKINE RECEPTOR"/>
    <property type="match status" value="1"/>
</dbReference>
<feature type="chain" id="PRO_5003901780" evidence="8">
    <location>
        <begin position="26"/>
        <end position="257"/>
    </location>
</feature>
<dbReference type="Pfam" id="PF09240">
    <property type="entry name" value="IL6Ra-bind"/>
    <property type="match status" value="1"/>
</dbReference>
<dbReference type="SUPFAM" id="SSF49265">
    <property type="entry name" value="Fibronectin type III"/>
    <property type="match status" value="1"/>
</dbReference>
<dbReference type="GeneTree" id="ENSGT01030000237264"/>
<evidence type="ECO:0000256" key="5">
    <source>
        <dbReference type="ARBA" id="ARBA00023136"/>
    </source>
</evidence>
<protein>
    <submittedName>
        <fullName evidence="10">Interleukin-5 receptor subunit alpha-like</fullName>
    </submittedName>
</protein>
<dbReference type="EMBL" id="AGCU01170792">
    <property type="status" value="NOT_ANNOTATED_CDS"/>
    <property type="molecule type" value="Genomic_DNA"/>
</dbReference>
<keyword evidence="4" id="KW-1133">Transmembrane helix</keyword>
<evidence type="ECO:0000256" key="2">
    <source>
        <dbReference type="ARBA" id="ARBA00022692"/>
    </source>
</evidence>
<dbReference type="RefSeq" id="XP_006135915.1">
    <property type="nucleotide sequence ID" value="XM_006135853.2"/>
</dbReference>
<evidence type="ECO:0000256" key="7">
    <source>
        <dbReference type="ARBA" id="ARBA00023180"/>
    </source>
</evidence>
<feature type="domain" description="Type I cytokine receptor cytokine-binding" evidence="9">
    <location>
        <begin position="136"/>
        <end position="228"/>
    </location>
</feature>
<dbReference type="InterPro" id="IPR036116">
    <property type="entry name" value="FN3_sf"/>
</dbReference>
<evidence type="ECO:0000313" key="11">
    <source>
        <dbReference type="Proteomes" id="UP000007267"/>
    </source>
</evidence>
<dbReference type="STRING" id="13735.ENSPSIP00000008078"/>
<dbReference type="InterPro" id="IPR013783">
    <property type="entry name" value="Ig-like_fold"/>
</dbReference>
<dbReference type="KEGG" id="pss:102457584"/>
<evidence type="ECO:0000256" key="8">
    <source>
        <dbReference type="SAM" id="SignalP"/>
    </source>
</evidence>
<dbReference type="GO" id="GO:0004896">
    <property type="term" value="F:cytokine receptor activity"/>
    <property type="evidence" value="ECO:0007669"/>
    <property type="project" value="TreeGrafter"/>
</dbReference>
<keyword evidence="2" id="KW-0812">Transmembrane</keyword>
<keyword evidence="5" id="KW-0472">Membrane</keyword>
<evidence type="ECO:0000313" key="10">
    <source>
        <dbReference type="Ensembl" id="ENSPSIP00000008078.1"/>
    </source>
</evidence>
<dbReference type="InterPro" id="IPR015321">
    <property type="entry name" value="TypeI_recpt_CBD"/>
</dbReference>
<organism evidence="10 11">
    <name type="scientific">Pelodiscus sinensis</name>
    <name type="common">Chinese softshell turtle</name>
    <name type="synonym">Trionyx sinensis</name>
    <dbReference type="NCBI Taxonomy" id="13735"/>
    <lineage>
        <taxon>Eukaryota</taxon>
        <taxon>Metazoa</taxon>
        <taxon>Chordata</taxon>
        <taxon>Craniata</taxon>
        <taxon>Vertebrata</taxon>
        <taxon>Euteleostomi</taxon>
        <taxon>Archelosauria</taxon>
        <taxon>Testudinata</taxon>
        <taxon>Testudines</taxon>
        <taxon>Cryptodira</taxon>
        <taxon>Trionychia</taxon>
        <taxon>Trionychidae</taxon>
        <taxon>Pelodiscus</taxon>
    </lineage>
</organism>
<dbReference type="GO" id="GO:0009897">
    <property type="term" value="C:external side of plasma membrane"/>
    <property type="evidence" value="ECO:0007669"/>
    <property type="project" value="TreeGrafter"/>
</dbReference>
<reference evidence="11" key="1">
    <citation type="submission" date="2011-10" db="EMBL/GenBank/DDBJ databases">
        <authorList>
            <consortium name="Soft-shell Turtle Genome Consortium"/>
        </authorList>
    </citation>
    <scope>NUCLEOTIDE SEQUENCE [LARGE SCALE GENOMIC DNA]</scope>
    <source>
        <strain evidence="11">Daiwa-1</strain>
    </source>
</reference>
<keyword evidence="3 8" id="KW-0732">Signal</keyword>
<dbReference type="Ensembl" id="ENSPSIT00000008120.1">
    <property type="protein sequence ID" value="ENSPSIP00000008078.1"/>
    <property type="gene ID" value="ENSPSIG00000007407.1"/>
</dbReference>